<dbReference type="RefSeq" id="WP_170084926.1">
    <property type="nucleotide sequence ID" value="NZ_CP047972.1"/>
</dbReference>
<organism evidence="2 3">
    <name type="scientific">Kyrpidia spormannii</name>
    <dbReference type="NCBI Taxonomy" id="2055160"/>
    <lineage>
        <taxon>Bacteria</taxon>
        <taxon>Bacillati</taxon>
        <taxon>Bacillota</taxon>
        <taxon>Bacilli</taxon>
        <taxon>Bacillales</taxon>
        <taxon>Alicyclobacillaceae</taxon>
        <taxon>Kyrpidia</taxon>
    </lineage>
</organism>
<evidence type="ECO:0000313" key="3">
    <source>
        <dbReference type="Proteomes" id="UP000502196"/>
    </source>
</evidence>
<evidence type="ECO:0000256" key="1">
    <source>
        <dbReference type="SAM" id="SignalP"/>
    </source>
</evidence>
<dbReference type="EMBL" id="LR792683">
    <property type="protein sequence ID" value="CAB3390988.1"/>
    <property type="molecule type" value="Genomic_DNA"/>
</dbReference>
<proteinExistence type="predicted"/>
<dbReference type="Gene3D" id="3.40.50.1820">
    <property type="entry name" value="alpha/beta hydrolase"/>
    <property type="match status" value="1"/>
</dbReference>
<feature type="signal peptide" evidence="1">
    <location>
        <begin position="1"/>
        <end position="27"/>
    </location>
</feature>
<sequence>MDTRKQLRQILSVTVAFAAMGMSQAFAYSYTHPAITDGEPLAAENPGVPITVGGEVGSLTPKITHHIRLIDASPDQFTVDAVRRNPIGTVFYHIHDENRPFLLFINGIYEDASVFTDVYREAYAAGYNVATVKLDPDADFIANGHLLAGQLSVLRQQVPGIDGRLVLIGHSMGGLDAYVALGDYRPLNAAALISLGTPWGGSPLANLLNRVVQLPPDSPIPATLFGAAADRSLTPAKVRQEVTALHSENPALRALRVVSVVGSIPSADTISSPFLRAGYAALSALGYPANDGAVPTPAQQYPFGGTTIQVSADHNGYVRWNRLQPILADILHLPAPAGPSETNQPPGTLTTIAAREASRPNASPLRPAADPLQDLLNRLAIFEYDNSALRR</sequence>
<evidence type="ECO:0008006" key="4">
    <source>
        <dbReference type="Google" id="ProtNLM"/>
    </source>
</evidence>
<dbReference type="SUPFAM" id="SSF53474">
    <property type="entry name" value="alpha/beta-Hydrolases"/>
    <property type="match status" value="1"/>
</dbReference>
<keyword evidence="1" id="KW-0732">Signal</keyword>
<protein>
    <recommendedName>
        <fullName evidence="4">Alpha/beta hydrolase</fullName>
    </recommendedName>
</protein>
<name>A0A6F9E2E2_9BACL</name>
<evidence type="ECO:0000313" key="2">
    <source>
        <dbReference type="EMBL" id="CAB3390988.1"/>
    </source>
</evidence>
<feature type="chain" id="PRO_5026094512" description="Alpha/beta hydrolase" evidence="1">
    <location>
        <begin position="28"/>
        <end position="391"/>
    </location>
</feature>
<dbReference type="Proteomes" id="UP000502196">
    <property type="component" value="Chromosome"/>
</dbReference>
<dbReference type="AlphaFoldDB" id="A0A6F9E2E2"/>
<reference evidence="2 3" key="1">
    <citation type="submission" date="2020-04" db="EMBL/GenBank/DDBJ databases">
        <authorList>
            <person name="Hogendoorn C."/>
        </authorList>
    </citation>
    <scope>NUCLEOTIDE SEQUENCE [LARGE SCALE GENOMIC DNA]</scope>
    <source>
        <strain evidence="2">COOX1</strain>
    </source>
</reference>
<accession>A0A6F9E2E2</accession>
<dbReference type="InterPro" id="IPR029058">
    <property type="entry name" value="AB_hydrolase_fold"/>
</dbReference>
<gene>
    <name evidence="2" type="ORF">COOX1_0688</name>
</gene>